<keyword evidence="1 3" id="KW-0560">Oxidoreductase</keyword>
<keyword evidence="4" id="KW-1185">Reference proteome</keyword>
<dbReference type="OrthoDB" id="9789125at2"/>
<dbReference type="PANTHER" id="PTHR43854:SF1">
    <property type="entry name" value="INDOLEPYRUVATE OXIDOREDUCTASE SUBUNIT IORB"/>
    <property type="match status" value="1"/>
</dbReference>
<name>A0A5Q2NAF4_9FIRM</name>
<dbReference type="Gene3D" id="3.40.920.10">
    <property type="entry name" value="Pyruvate-ferredoxin oxidoreductase, PFOR, domain III"/>
    <property type="match status" value="1"/>
</dbReference>
<accession>A0A5Q2NAF4</accession>
<dbReference type="InterPro" id="IPR002869">
    <property type="entry name" value="Pyrv_flavodox_OxRed_cen"/>
</dbReference>
<dbReference type="Pfam" id="PF01558">
    <property type="entry name" value="POR"/>
    <property type="match status" value="1"/>
</dbReference>
<feature type="domain" description="Pyruvate/ketoisovalerate oxidoreductase catalytic" evidence="2">
    <location>
        <begin position="12"/>
        <end position="191"/>
    </location>
</feature>
<proteinExistence type="predicted"/>
<evidence type="ECO:0000313" key="3">
    <source>
        <dbReference type="EMBL" id="QGG49435.1"/>
    </source>
</evidence>
<dbReference type="PANTHER" id="PTHR43854">
    <property type="entry name" value="INDOLEPYRUVATE OXIDOREDUCTASE SUBUNIT IORB"/>
    <property type="match status" value="1"/>
</dbReference>
<organism evidence="3 4">
    <name type="scientific">Heliorestis convoluta</name>
    <dbReference type="NCBI Taxonomy" id="356322"/>
    <lineage>
        <taxon>Bacteria</taxon>
        <taxon>Bacillati</taxon>
        <taxon>Bacillota</taxon>
        <taxon>Clostridia</taxon>
        <taxon>Eubacteriales</taxon>
        <taxon>Heliobacteriaceae</taxon>
        <taxon>Heliorestis</taxon>
    </lineage>
</organism>
<dbReference type="RefSeq" id="WP_153726426.1">
    <property type="nucleotide sequence ID" value="NZ_CP045875.1"/>
</dbReference>
<dbReference type="EMBL" id="CP045875">
    <property type="protein sequence ID" value="QGG49435.1"/>
    <property type="molecule type" value="Genomic_DNA"/>
</dbReference>
<sequence>MNCFDLIISGVGGQGTVLASRLFAEAALKVGLEVRTSETIGMAQREGPVISHVRVGQNLSGALIPNGKAQILLSLEPAEALRNWDKLAPDGIALVNSRPIIPPGLSSNEKGYNVPSILNFLAQEKDRVSLLDATEIALEAGNVKAVNMVMLGALSTVDILPFPGESLWSVAEEVLPSHLLEVNRLAFQAGRTAFEKSVEII</sequence>
<keyword evidence="3" id="KW-0670">Pyruvate</keyword>
<gene>
    <name evidence="3" type="primary">por</name>
    <name evidence="3" type="ORF">FTV88_3370</name>
</gene>
<dbReference type="AlphaFoldDB" id="A0A5Q2NAF4"/>
<dbReference type="KEGG" id="hcv:FTV88_3370"/>
<dbReference type="InterPro" id="IPR019752">
    <property type="entry name" value="Pyrv/ketoisovalerate_OxRed_cat"/>
</dbReference>
<evidence type="ECO:0000256" key="1">
    <source>
        <dbReference type="ARBA" id="ARBA00023002"/>
    </source>
</evidence>
<dbReference type="GO" id="GO:0019164">
    <property type="term" value="F:pyruvate synthase activity"/>
    <property type="evidence" value="ECO:0007669"/>
    <property type="project" value="UniProtKB-EC"/>
</dbReference>
<protein>
    <submittedName>
        <fullName evidence="3">Pyruvate ferredoxin oxidoreductase</fullName>
        <ecNumber evidence="3">1.2.7.1</ecNumber>
    </submittedName>
</protein>
<dbReference type="EC" id="1.2.7.1" evidence="3"/>
<evidence type="ECO:0000259" key="2">
    <source>
        <dbReference type="Pfam" id="PF01558"/>
    </source>
</evidence>
<dbReference type="Proteomes" id="UP000366051">
    <property type="component" value="Chromosome"/>
</dbReference>
<evidence type="ECO:0000313" key="4">
    <source>
        <dbReference type="Proteomes" id="UP000366051"/>
    </source>
</evidence>
<dbReference type="SUPFAM" id="SSF53323">
    <property type="entry name" value="Pyruvate-ferredoxin oxidoreductase, PFOR, domain III"/>
    <property type="match status" value="1"/>
</dbReference>
<dbReference type="InterPro" id="IPR052198">
    <property type="entry name" value="IorB_Oxidoreductase"/>
</dbReference>
<reference evidence="4" key="1">
    <citation type="submission" date="2019-11" db="EMBL/GenBank/DDBJ databases">
        <title>Genome sequence of Heliorestis convoluta strain HH, an alkaliphilic and minimalistic phototrophic bacterium from a soda lake in Egypt.</title>
        <authorList>
            <person name="Dewey E.D."/>
            <person name="Stokes L.M."/>
            <person name="Burchell B.M."/>
            <person name="Shaffer K.N."/>
            <person name="Huntington A.M."/>
            <person name="Baker J.M."/>
            <person name="Nadendla S."/>
            <person name="Giglio M.G."/>
            <person name="Touchman J.W."/>
            <person name="Blankenship R.E."/>
            <person name="Madigan M.T."/>
            <person name="Sattley W.M."/>
        </authorList>
    </citation>
    <scope>NUCLEOTIDE SEQUENCE [LARGE SCALE GENOMIC DNA]</scope>
    <source>
        <strain evidence="4">HH</strain>
    </source>
</reference>